<evidence type="ECO:0000256" key="3">
    <source>
        <dbReference type="ARBA" id="ARBA00022833"/>
    </source>
</evidence>
<proteinExistence type="predicted"/>
<evidence type="ECO:0000256" key="2">
    <source>
        <dbReference type="ARBA" id="ARBA00022771"/>
    </source>
</evidence>
<dbReference type="PROSITE" id="PS50016">
    <property type="entry name" value="ZF_PHD_2"/>
    <property type="match status" value="1"/>
</dbReference>
<name>A0ABR3ZLE1_9PEZI</name>
<sequence length="708" mass="79339">MYAERGLIIHITRIVATSGPLHALDNPLPAPSTPIESTKAQVKLRIMDCSSEKPEELITKPLECLILTRQSKDTIAQKEPENVVVQLGKIFIPEKELSTFLPSGSFGLCRRYRLDVYISASCSNIWPPAGILSGDRSEASNPKRFSFIASRIDLFSRGLQYRTMYGYDYERPAAKTQYRLEVDLQWSLSSVRPVAPSGNITVPPSLAMSGVNMSTITKRTSITPMAQFTSPSCGSSVRPETKPLNPALVNPGFHVEAHDPTELKSVSLDDRDAAQRASSSEEATSIFQATATDLDSGSFQHVPHIGYLTQDVCTNRESSCDSEEPNQRRLRERKQISTYNLKQLSSWRFHESTSTISDSNTTVASKPKRPQKTPTIGTGMVKYYFDHCWVSRDRFRCLPCGNPHMSLDSLLQHLQSSHKNVEFHLNTQSKLKEPLDSDSGTPPEFYIRPLPRLLDESAQHKASLLTNPGFMTAMTHVEPLSLPPEALETFTVPKNGFPMYDHITHKQLTPGTQHTQRRLDKSWLIHRHQCALSDYTDITGAEKAYIIAWSTYAIAHDTTRATVACVWLSFLHDHLAWLIASRDLMYQVMHHASTLTACDVLDMDTHDAALRLVQQAWDSWTAKTVSMTPEQQCRARDDATMLNPVSAAHSPQPTLFCTVCATQILAGAWVVRCVGSLCNKEFHGRCLKEKGERGLFSQMWRCDECKKV</sequence>
<keyword evidence="3" id="KW-0862">Zinc</keyword>
<dbReference type="EMBL" id="JAWDJO010000009">
    <property type="protein sequence ID" value="KAL1900855.1"/>
    <property type="molecule type" value="Genomic_DNA"/>
</dbReference>
<dbReference type="PROSITE" id="PS01359">
    <property type="entry name" value="ZF_PHD_1"/>
    <property type="match status" value="1"/>
</dbReference>
<feature type="domain" description="PHD-type" evidence="6">
    <location>
        <begin position="654"/>
        <end position="708"/>
    </location>
</feature>
<dbReference type="SUPFAM" id="SSF57903">
    <property type="entry name" value="FYVE/PHD zinc finger"/>
    <property type="match status" value="1"/>
</dbReference>
<evidence type="ECO:0000256" key="1">
    <source>
        <dbReference type="ARBA" id="ARBA00022723"/>
    </source>
</evidence>
<keyword evidence="8" id="KW-1185">Reference proteome</keyword>
<gene>
    <name evidence="7" type="ORF">Cpir12675_000731</name>
</gene>
<organism evidence="7 8">
    <name type="scientific">Ceratocystis pirilliformis</name>
    <dbReference type="NCBI Taxonomy" id="259994"/>
    <lineage>
        <taxon>Eukaryota</taxon>
        <taxon>Fungi</taxon>
        <taxon>Dikarya</taxon>
        <taxon>Ascomycota</taxon>
        <taxon>Pezizomycotina</taxon>
        <taxon>Sordariomycetes</taxon>
        <taxon>Hypocreomycetidae</taxon>
        <taxon>Microascales</taxon>
        <taxon>Ceratocystidaceae</taxon>
        <taxon>Ceratocystis</taxon>
    </lineage>
</organism>
<feature type="compositionally biased region" description="Basic and acidic residues" evidence="5">
    <location>
        <begin position="261"/>
        <end position="274"/>
    </location>
</feature>
<dbReference type="CDD" id="cd15489">
    <property type="entry name" value="PHD_SF"/>
    <property type="match status" value="1"/>
</dbReference>
<evidence type="ECO:0000256" key="4">
    <source>
        <dbReference type="PROSITE-ProRule" id="PRU00146"/>
    </source>
</evidence>
<evidence type="ECO:0000259" key="6">
    <source>
        <dbReference type="PROSITE" id="PS50016"/>
    </source>
</evidence>
<feature type="region of interest" description="Disordered" evidence="5">
    <location>
        <begin position="261"/>
        <end position="284"/>
    </location>
</feature>
<protein>
    <recommendedName>
        <fullName evidence="6">PHD-type domain-containing protein</fullName>
    </recommendedName>
</protein>
<dbReference type="InterPro" id="IPR001965">
    <property type="entry name" value="Znf_PHD"/>
</dbReference>
<dbReference type="InterPro" id="IPR011011">
    <property type="entry name" value="Znf_FYVE_PHD"/>
</dbReference>
<comment type="caution">
    <text evidence="7">The sequence shown here is derived from an EMBL/GenBank/DDBJ whole genome shotgun (WGS) entry which is preliminary data.</text>
</comment>
<dbReference type="Proteomes" id="UP001583280">
    <property type="component" value="Unassembled WGS sequence"/>
</dbReference>
<dbReference type="InterPro" id="IPR019786">
    <property type="entry name" value="Zinc_finger_PHD-type_CS"/>
</dbReference>
<evidence type="ECO:0000313" key="7">
    <source>
        <dbReference type="EMBL" id="KAL1900855.1"/>
    </source>
</evidence>
<evidence type="ECO:0000313" key="8">
    <source>
        <dbReference type="Proteomes" id="UP001583280"/>
    </source>
</evidence>
<accession>A0ABR3ZLE1</accession>
<dbReference type="CDD" id="cd21552">
    <property type="entry name" value="VEFS-box_ctSUZ12-like"/>
    <property type="match status" value="1"/>
</dbReference>
<dbReference type="SMART" id="SM00249">
    <property type="entry name" value="PHD"/>
    <property type="match status" value="1"/>
</dbReference>
<keyword evidence="1" id="KW-0479">Metal-binding</keyword>
<dbReference type="InterPro" id="IPR019787">
    <property type="entry name" value="Znf_PHD-finger"/>
</dbReference>
<keyword evidence="2 4" id="KW-0863">Zinc-finger</keyword>
<reference evidence="7 8" key="1">
    <citation type="journal article" date="2024" name="IMA Fungus">
        <title>IMA Genome - F19 : A genome assembly and annotation guide to empower mycologists, including annotated draft genome sequences of Ceratocystis pirilliformis, Diaporthe australafricana, Fusarium ophioides, Paecilomyces lecythidis, and Sporothrix stenoceras.</title>
        <authorList>
            <person name="Aylward J."/>
            <person name="Wilson A.M."/>
            <person name="Visagie C.M."/>
            <person name="Spraker J."/>
            <person name="Barnes I."/>
            <person name="Buitendag C."/>
            <person name="Ceriani C."/>
            <person name="Del Mar Angel L."/>
            <person name="du Plessis D."/>
            <person name="Fuchs T."/>
            <person name="Gasser K."/>
            <person name="Kramer D."/>
            <person name="Li W."/>
            <person name="Munsamy K."/>
            <person name="Piso A."/>
            <person name="Price J.L."/>
            <person name="Sonnekus B."/>
            <person name="Thomas C."/>
            <person name="van der Nest A."/>
            <person name="van Dijk A."/>
            <person name="van Heerden A."/>
            <person name="van Vuuren N."/>
            <person name="Yilmaz N."/>
            <person name="Duong T.A."/>
            <person name="van der Merwe N.A."/>
            <person name="Wingfield M.J."/>
            <person name="Wingfield B.D."/>
        </authorList>
    </citation>
    <scope>NUCLEOTIDE SEQUENCE [LARGE SCALE GENOMIC DNA]</scope>
    <source>
        <strain evidence="7 8">CMW 12675</strain>
    </source>
</reference>
<evidence type="ECO:0000256" key="5">
    <source>
        <dbReference type="SAM" id="MobiDB-lite"/>
    </source>
</evidence>